<organism evidence="3 4">
    <name type="scientific">Faecalicatena fissicatena</name>
    <dbReference type="NCBI Taxonomy" id="290055"/>
    <lineage>
        <taxon>Bacteria</taxon>
        <taxon>Bacillati</taxon>
        <taxon>Bacillota</taxon>
        <taxon>Clostridia</taxon>
        <taxon>Lachnospirales</taxon>
        <taxon>Lachnospiraceae</taxon>
        <taxon>Faecalicatena</taxon>
    </lineage>
</organism>
<evidence type="ECO:0000313" key="4">
    <source>
        <dbReference type="Proteomes" id="UP000821846"/>
    </source>
</evidence>
<evidence type="ECO:0000259" key="2">
    <source>
        <dbReference type="Pfam" id="PF14297"/>
    </source>
</evidence>
<proteinExistence type="predicted"/>
<dbReference type="InterPro" id="IPR025400">
    <property type="entry name" value="Lin1244/Lin1753-like_N"/>
</dbReference>
<feature type="region of interest" description="Disordered" evidence="1">
    <location>
        <begin position="148"/>
        <end position="177"/>
    </location>
</feature>
<protein>
    <submittedName>
        <fullName evidence="3">DUF4373 domain-containing protein</fullName>
    </submittedName>
</protein>
<dbReference type="PANTHER" id="PTHR39196:SF1">
    <property type="entry name" value="PRIMOSOME, DNAD SUBUNIT"/>
    <property type="match status" value="1"/>
</dbReference>
<reference evidence="3 4" key="1">
    <citation type="journal article" date="2020" name="Cell Host Microbe">
        <title>Functional and Genomic Variation between Human-Derived Isolates of Lachnospiraceae Reveals Inter- and Intra-Species Diversity.</title>
        <authorList>
            <person name="Sorbara M.T."/>
            <person name="Littmann E.R."/>
            <person name="Fontana E."/>
            <person name="Moody T.U."/>
            <person name="Kohout C.E."/>
            <person name="Gjonbalaj M."/>
            <person name="Eaton V."/>
            <person name="Seok R."/>
            <person name="Leiner I.M."/>
            <person name="Pamer E.G."/>
        </authorList>
    </citation>
    <scope>NUCLEOTIDE SEQUENCE [LARGE SCALE GENOMIC DNA]</scope>
    <source>
        <strain evidence="3 4">MSK.14.16</strain>
    </source>
</reference>
<accession>A0ABX2H0F3</accession>
<keyword evidence="4" id="KW-1185">Reference proteome</keyword>
<name>A0ABX2H0F3_9FIRM</name>
<feature type="domain" description="Lin1244/Lin1753-like N-terminal" evidence="2">
    <location>
        <begin position="13"/>
        <end position="109"/>
    </location>
</feature>
<feature type="compositionally biased region" description="Basic and acidic residues" evidence="1">
    <location>
        <begin position="150"/>
        <end position="177"/>
    </location>
</feature>
<dbReference type="EMBL" id="JAAWUZ010000059">
    <property type="protein sequence ID" value="NSG31112.1"/>
    <property type="molecule type" value="Genomic_DNA"/>
</dbReference>
<comment type="caution">
    <text evidence="3">The sequence shown here is derived from an EMBL/GenBank/DDBJ whole genome shotgun (WGS) entry which is preliminary data.</text>
</comment>
<dbReference type="Pfam" id="PF14297">
    <property type="entry name" value="Lin1244_N"/>
    <property type="match status" value="1"/>
</dbReference>
<dbReference type="PANTHER" id="PTHR39196">
    <property type="entry name" value="PRIMOSOME, DNAD SUBUNIT"/>
    <property type="match status" value="1"/>
</dbReference>
<evidence type="ECO:0000313" key="3">
    <source>
        <dbReference type="EMBL" id="NSG31112.1"/>
    </source>
</evidence>
<sequence>MGRGAPNKKGLSYFPKMIDFYEDDKVFDLLDRYGPLGVTVYDCILCIVYKQGYYAEISLDKLSRMITRMIGNKWVKGQKAVVQVVHFCSEIGLIDDDLMTENIITSVGIQRRYYEIAVKRMKRQLYSDKYWLLGNGEEEEPFLNAPKNRITSEENRITSEENKNSSEESPIEIKEKRNIDIDTAPPDITFDDPELERAFQGYLSSQEKNGRELSDCQVRLLRKKLGSLSDDMAEQLMIVEEATVQGWKSFYPVKKQPTKKKEKKTVKNTFNAFPQRDYDFDALERTLNE</sequence>
<dbReference type="RefSeq" id="WP_173865756.1">
    <property type="nucleotide sequence ID" value="NZ_JAAWUU010000005.1"/>
</dbReference>
<gene>
    <name evidence="3" type="ORF">HFM93_12730</name>
</gene>
<evidence type="ECO:0000256" key="1">
    <source>
        <dbReference type="SAM" id="MobiDB-lite"/>
    </source>
</evidence>
<dbReference type="Proteomes" id="UP000821846">
    <property type="component" value="Unassembled WGS sequence"/>
</dbReference>